<name>A0ABV6SI81_AZOPA</name>
<evidence type="ECO:0000313" key="1">
    <source>
        <dbReference type="EMBL" id="MFC0708806.1"/>
    </source>
</evidence>
<sequence length="75" mass="8242">MSADDSVEAARIVPPTAQNQPSIEADLEAVATSLLDQPEEVIRRRCELSINNHDPCISYAIHFLKLSVHRACMPG</sequence>
<dbReference type="EMBL" id="JBHLSS010000028">
    <property type="protein sequence ID" value="MFC0708806.1"/>
    <property type="molecule type" value="Genomic_DNA"/>
</dbReference>
<proteinExistence type="predicted"/>
<dbReference type="Proteomes" id="UP001589891">
    <property type="component" value="Unassembled WGS sequence"/>
</dbReference>
<evidence type="ECO:0000313" key="2">
    <source>
        <dbReference type="Proteomes" id="UP001589891"/>
    </source>
</evidence>
<dbReference type="InterPro" id="IPR029014">
    <property type="entry name" value="NiFe-Hase_large"/>
</dbReference>
<reference evidence="1 2" key="1">
    <citation type="submission" date="2024-09" db="EMBL/GenBank/DDBJ databases">
        <authorList>
            <person name="Sun Q."/>
            <person name="Mori K."/>
        </authorList>
    </citation>
    <scope>NUCLEOTIDE SEQUENCE [LARGE SCALE GENOMIC DNA]</scope>
    <source>
        <strain evidence="1 2">NCAIM B.01794</strain>
    </source>
</reference>
<gene>
    <name evidence="1" type="ORF">ACFFGX_04090</name>
</gene>
<dbReference type="Gene3D" id="1.10.645.10">
    <property type="entry name" value="Cytochrome-c3 Hydrogenase, chain B"/>
    <property type="match status" value="1"/>
</dbReference>
<organism evidence="1 2">
    <name type="scientific">Azorhizophilus paspali</name>
    <name type="common">Azotobacter paspali</name>
    <dbReference type="NCBI Taxonomy" id="69963"/>
    <lineage>
        <taxon>Bacteria</taxon>
        <taxon>Pseudomonadati</taxon>
        <taxon>Pseudomonadota</taxon>
        <taxon>Gammaproteobacteria</taxon>
        <taxon>Pseudomonadales</taxon>
        <taxon>Pseudomonadaceae</taxon>
        <taxon>Azorhizophilus</taxon>
    </lineage>
</organism>
<dbReference type="SUPFAM" id="SSF56762">
    <property type="entry name" value="HydB/Nqo4-like"/>
    <property type="match status" value="1"/>
</dbReference>
<dbReference type="RefSeq" id="WP_376943111.1">
    <property type="nucleotide sequence ID" value="NZ_CP171449.1"/>
</dbReference>
<comment type="caution">
    <text evidence="1">The sequence shown here is derived from an EMBL/GenBank/DDBJ whole genome shotgun (WGS) entry which is preliminary data.</text>
</comment>
<keyword evidence="2" id="KW-1185">Reference proteome</keyword>
<accession>A0ABV6SI81</accession>
<protein>
    <submittedName>
        <fullName evidence="1">Uncharacterized protein</fullName>
    </submittedName>
</protein>